<gene>
    <name evidence="2" type="ORF">Daesc_004675</name>
</gene>
<sequence>MASYSSFADVWMGVDLNLGCSGWEIESKDPPMRWDDHPIHKPKAIETSFPVLFLSNHLDPVTPLHYALKMTRKFSEASLIEQKAEGHCTVSCVSPCTLGHVRAYINDGVVPPVPKYGSNDEGEWTTCECHEKPWTSLNNIAVTSNSNSSPRGESQSELLTGKMAEELETMEASRHLRARIMEFTMSQQQFGDRNPLRTAPLGSLDFLNTKQTSCGKR</sequence>
<dbReference type="EMBL" id="JBANMG010000004">
    <property type="protein sequence ID" value="KAK6954707.1"/>
    <property type="molecule type" value="Genomic_DNA"/>
</dbReference>
<dbReference type="Proteomes" id="UP001369815">
    <property type="component" value="Unassembled WGS sequence"/>
</dbReference>
<dbReference type="InterPro" id="IPR013595">
    <property type="entry name" value="Pept_S33_TAP-like_C"/>
</dbReference>
<evidence type="ECO:0000313" key="2">
    <source>
        <dbReference type="EMBL" id="KAK6954707.1"/>
    </source>
</evidence>
<evidence type="ECO:0000259" key="1">
    <source>
        <dbReference type="Pfam" id="PF08386"/>
    </source>
</evidence>
<comment type="caution">
    <text evidence="2">The sequence shown here is derived from an EMBL/GenBank/DDBJ whole genome shotgun (WGS) entry which is preliminary data.</text>
</comment>
<name>A0AAX6MQM4_9PEZI</name>
<dbReference type="AlphaFoldDB" id="A0AAX6MQM4"/>
<feature type="domain" description="Peptidase S33 tripeptidyl aminopeptidase-like C-terminal" evidence="1">
    <location>
        <begin position="17"/>
        <end position="111"/>
    </location>
</feature>
<evidence type="ECO:0000313" key="3">
    <source>
        <dbReference type="Proteomes" id="UP001369815"/>
    </source>
</evidence>
<protein>
    <recommendedName>
        <fullName evidence="1">Peptidase S33 tripeptidyl aminopeptidase-like C-terminal domain-containing protein</fullName>
    </recommendedName>
</protein>
<organism evidence="2 3">
    <name type="scientific">Daldinia eschscholtzii</name>
    <dbReference type="NCBI Taxonomy" id="292717"/>
    <lineage>
        <taxon>Eukaryota</taxon>
        <taxon>Fungi</taxon>
        <taxon>Dikarya</taxon>
        <taxon>Ascomycota</taxon>
        <taxon>Pezizomycotina</taxon>
        <taxon>Sordariomycetes</taxon>
        <taxon>Xylariomycetidae</taxon>
        <taxon>Xylariales</taxon>
        <taxon>Hypoxylaceae</taxon>
        <taxon>Daldinia</taxon>
    </lineage>
</organism>
<dbReference type="Pfam" id="PF08386">
    <property type="entry name" value="Abhydrolase_4"/>
    <property type="match status" value="1"/>
</dbReference>
<proteinExistence type="predicted"/>
<reference evidence="2 3" key="1">
    <citation type="journal article" date="2024" name="Front Chem Biol">
        <title>Unveiling the potential of Daldinia eschscholtzii MFLUCC 19-0629 through bioactivity and bioinformatics studies for enhanced sustainable agriculture production.</title>
        <authorList>
            <person name="Brooks S."/>
            <person name="Weaver J.A."/>
            <person name="Klomchit A."/>
            <person name="Alharthi S.A."/>
            <person name="Onlamun T."/>
            <person name="Nurani R."/>
            <person name="Vong T.K."/>
            <person name="Alberti F."/>
            <person name="Greco C."/>
        </authorList>
    </citation>
    <scope>NUCLEOTIDE SEQUENCE [LARGE SCALE GENOMIC DNA]</scope>
    <source>
        <strain evidence="2">MFLUCC 19-0629</strain>
    </source>
</reference>
<accession>A0AAX6MQM4</accession>
<keyword evidence="3" id="KW-1185">Reference proteome</keyword>